<feature type="region of interest" description="Disordered" evidence="1">
    <location>
        <begin position="104"/>
        <end position="150"/>
    </location>
</feature>
<gene>
    <name evidence="3" type="ORF">ACFSR3_06545</name>
</gene>
<protein>
    <submittedName>
        <fullName evidence="3">DUF4296 domain-containing protein</fullName>
    </submittedName>
</protein>
<accession>A0ABW5NTK2</accession>
<evidence type="ECO:0000313" key="4">
    <source>
        <dbReference type="Proteomes" id="UP001597480"/>
    </source>
</evidence>
<comment type="caution">
    <text evidence="3">The sequence shown here is derived from an EMBL/GenBank/DDBJ whole genome shotgun (WGS) entry which is preliminary data.</text>
</comment>
<dbReference type="PROSITE" id="PS51257">
    <property type="entry name" value="PROKAR_LIPOPROTEIN"/>
    <property type="match status" value="1"/>
</dbReference>
<evidence type="ECO:0000256" key="1">
    <source>
        <dbReference type="SAM" id="MobiDB-lite"/>
    </source>
</evidence>
<reference evidence="4" key="1">
    <citation type="journal article" date="2019" name="Int. J. Syst. Evol. Microbiol.">
        <title>The Global Catalogue of Microorganisms (GCM) 10K type strain sequencing project: providing services to taxonomists for standard genome sequencing and annotation.</title>
        <authorList>
            <consortium name="The Broad Institute Genomics Platform"/>
            <consortium name="The Broad Institute Genome Sequencing Center for Infectious Disease"/>
            <person name="Wu L."/>
            <person name="Ma J."/>
        </authorList>
    </citation>
    <scope>NUCLEOTIDE SEQUENCE [LARGE SCALE GENOMIC DNA]</scope>
    <source>
        <strain evidence="4">KCTC 42107</strain>
    </source>
</reference>
<dbReference type="Proteomes" id="UP001597480">
    <property type="component" value="Unassembled WGS sequence"/>
</dbReference>
<sequence>MKRITLLLVAVMVVSCGKGTVEKPKHLLSEDEMANIIYDINMVQALRSMQSQAMPDNNVVAKQYIYKKYKIDSLDLAQNNAWYATDMENYEKIHKKASERVQKEMDALKSSKDTVLPSKQFKQGSAKANLKAKRDSLRQAALEKQKAVQK</sequence>
<proteinExistence type="predicted"/>
<dbReference type="RefSeq" id="WP_379820249.1">
    <property type="nucleotide sequence ID" value="NZ_JBHUMD010000007.1"/>
</dbReference>
<dbReference type="EMBL" id="JBHUMD010000007">
    <property type="protein sequence ID" value="MFD2601710.1"/>
    <property type="molecule type" value="Genomic_DNA"/>
</dbReference>
<evidence type="ECO:0000259" key="2">
    <source>
        <dbReference type="Pfam" id="PF14129"/>
    </source>
</evidence>
<feature type="domain" description="DUF4296" evidence="2">
    <location>
        <begin position="24"/>
        <end position="106"/>
    </location>
</feature>
<dbReference type="InterPro" id="IPR025381">
    <property type="entry name" value="DUF4296"/>
</dbReference>
<evidence type="ECO:0000313" key="3">
    <source>
        <dbReference type="EMBL" id="MFD2601710.1"/>
    </source>
</evidence>
<keyword evidence="4" id="KW-1185">Reference proteome</keyword>
<organism evidence="3 4">
    <name type="scientific">Flavobacterium suzhouense</name>
    <dbReference type="NCBI Taxonomy" id="1529638"/>
    <lineage>
        <taxon>Bacteria</taxon>
        <taxon>Pseudomonadati</taxon>
        <taxon>Bacteroidota</taxon>
        <taxon>Flavobacteriia</taxon>
        <taxon>Flavobacteriales</taxon>
        <taxon>Flavobacteriaceae</taxon>
        <taxon>Flavobacterium</taxon>
    </lineage>
</organism>
<dbReference type="Pfam" id="PF14129">
    <property type="entry name" value="DUF4296"/>
    <property type="match status" value="1"/>
</dbReference>
<feature type="compositionally biased region" description="Basic and acidic residues" evidence="1">
    <location>
        <begin position="132"/>
        <end position="150"/>
    </location>
</feature>
<name>A0ABW5NTK2_9FLAO</name>